<name>A0AAD5WUF9_9PEZI</name>
<dbReference type="Proteomes" id="UP001201980">
    <property type="component" value="Unassembled WGS sequence"/>
</dbReference>
<evidence type="ECO:0000313" key="1">
    <source>
        <dbReference type="EMBL" id="KAJ2905740.1"/>
    </source>
</evidence>
<gene>
    <name evidence="1" type="ORF">MKZ38_004607</name>
</gene>
<dbReference type="EMBL" id="JAKWBI020000026">
    <property type="protein sequence ID" value="KAJ2905740.1"/>
    <property type="molecule type" value="Genomic_DNA"/>
</dbReference>
<protein>
    <submittedName>
        <fullName evidence="1">Uncharacterized protein</fullName>
    </submittedName>
</protein>
<evidence type="ECO:0000313" key="2">
    <source>
        <dbReference type="Proteomes" id="UP001201980"/>
    </source>
</evidence>
<organism evidence="1 2">
    <name type="scientific">Zalerion maritima</name>
    <dbReference type="NCBI Taxonomy" id="339359"/>
    <lineage>
        <taxon>Eukaryota</taxon>
        <taxon>Fungi</taxon>
        <taxon>Dikarya</taxon>
        <taxon>Ascomycota</taxon>
        <taxon>Pezizomycotina</taxon>
        <taxon>Sordariomycetes</taxon>
        <taxon>Lulworthiomycetidae</taxon>
        <taxon>Lulworthiales</taxon>
        <taxon>Lulworthiaceae</taxon>
        <taxon>Zalerion</taxon>
    </lineage>
</organism>
<accession>A0AAD5WUF9</accession>
<comment type="caution">
    <text evidence="1">The sequence shown here is derived from an EMBL/GenBank/DDBJ whole genome shotgun (WGS) entry which is preliminary data.</text>
</comment>
<keyword evidence="2" id="KW-1185">Reference proteome</keyword>
<sequence>MSEILIQLRSKLTCKPVKPLPGTTLEEFKMEKHTAFNSKYIVHTTKIIKTWTTYLEDDRKKTSWAIIEMFREKEAMGEDKEVEWHWCQGMMGLCDTCTTTGSKWKREDWDSLPFGISCTGA</sequence>
<reference evidence="1" key="1">
    <citation type="submission" date="2022-07" db="EMBL/GenBank/DDBJ databases">
        <title>Draft genome sequence of Zalerion maritima ATCC 34329, a (micro)plastics degrading marine fungus.</title>
        <authorList>
            <person name="Paco A."/>
            <person name="Goncalves M.F.M."/>
            <person name="Rocha-Santos T.A.P."/>
            <person name="Alves A."/>
        </authorList>
    </citation>
    <scope>NUCLEOTIDE SEQUENCE</scope>
    <source>
        <strain evidence="1">ATCC 34329</strain>
    </source>
</reference>
<proteinExistence type="predicted"/>
<dbReference type="AlphaFoldDB" id="A0AAD5WUF9"/>